<sequence length="55" mass="6038">MKSFGVTERSGPNSLFVNGKCLLPESGANRELPFGRCGPLKSFNELYDGFPDLDE</sequence>
<evidence type="ECO:0000313" key="1">
    <source>
        <dbReference type="EMBL" id="SOY27408.1"/>
    </source>
</evidence>
<accession>A0A2K4ZAC3</accession>
<protein>
    <submittedName>
        <fullName evidence="1">Uncharacterized protein</fullName>
    </submittedName>
</protein>
<dbReference type="Proteomes" id="UP000236311">
    <property type="component" value="Unassembled WGS sequence"/>
</dbReference>
<proteinExistence type="predicted"/>
<name>A0A2K4ZAC3_9FIRM</name>
<keyword evidence="2" id="KW-1185">Reference proteome</keyword>
<gene>
    <name evidence="1" type="ORF">AMURIS_00112</name>
</gene>
<organism evidence="1 2">
    <name type="scientific">Acetatifactor muris</name>
    <dbReference type="NCBI Taxonomy" id="879566"/>
    <lineage>
        <taxon>Bacteria</taxon>
        <taxon>Bacillati</taxon>
        <taxon>Bacillota</taxon>
        <taxon>Clostridia</taxon>
        <taxon>Lachnospirales</taxon>
        <taxon>Lachnospiraceae</taxon>
        <taxon>Acetatifactor</taxon>
    </lineage>
</organism>
<dbReference type="EMBL" id="OFSM01000001">
    <property type="protein sequence ID" value="SOY27408.1"/>
    <property type="molecule type" value="Genomic_DNA"/>
</dbReference>
<reference evidence="1 2" key="1">
    <citation type="submission" date="2018-01" db="EMBL/GenBank/DDBJ databases">
        <authorList>
            <person name="Gaut B.S."/>
            <person name="Morton B.R."/>
            <person name="Clegg M.T."/>
            <person name="Duvall M.R."/>
        </authorList>
    </citation>
    <scope>NUCLEOTIDE SEQUENCE [LARGE SCALE GENOMIC DNA]</scope>
    <source>
        <strain evidence="1">GP69</strain>
    </source>
</reference>
<dbReference type="AlphaFoldDB" id="A0A2K4ZAC3"/>
<evidence type="ECO:0000313" key="2">
    <source>
        <dbReference type="Proteomes" id="UP000236311"/>
    </source>
</evidence>